<accession>A0AAW0ECD6</accession>
<feature type="chain" id="PRO_5043642724" evidence="2">
    <location>
        <begin position="19"/>
        <end position="458"/>
    </location>
</feature>
<dbReference type="InterPro" id="IPR017853">
    <property type="entry name" value="GH"/>
</dbReference>
<feature type="region of interest" description="Disordered" evidence="1">
    <location>
        <begin position="37"/>
        <end position="57"/>
    </location>
</feature>
<name>A0AAW0ECD6_9AGAR</name>
<evidence type="ECO:0000256" key="2">
    <source>
        <dbReference type="SAM" id="SignalP"/>
    </source>
</evidence>
<dbReference type="SUPFAM" id="SSF51445">
    <property type="entry name" value="(Trans)glycosidases"/>
    <property type="match status" value="1"/>
</dbReference>
<dbReference type="PANTHER" id="PTHR11177">
    <property type="entry name" value="CHITINASE"/>
    <property type="match status" value="1"/>
</dbReference>
<dbReference type="InterPro" id="IPR050314">
    <property type="entry name" value="Glycosyl_Hydrlase_18"/>
</dbReference>
<feature type="signal peptide" evidence="2">
    <location>
        <begin position="1"/>
        <end position="18"/>
    </location>
</feature>
<comment type="caution">
    <text evidence="4">The sequence shown here is derived from an EMBL/GenBank/DDBJ whole genome shotgun (WGS) entry which is preliminary data.</text>
</comment>
<dbReference type="SMART" id="SM00636">
    <property type="entry name" value="Glyco_18"/>
    <property type="match status" value="1"/>
</dbReference>
<dbReference type="Proteomes" id="UP001362999">
    <property type="component" value="Unassembled WGS sequence"/>
</dbReference>
<protein>
    <submittedName>
        <fullName evidence="4">MPN domain-containing protein</fullName>
    </submittedName>
</protein>
<dbReference type="EMBL" id="JAWWNJ010000002">
    <property type="protein sequence ID" value="KAK7061836.1"/>
    <property type="molecule type" value="Genomic_DNA"/>
</dbReference>
<dbReference type="GO" id="GO:0005975">
    <property type="term" value="P:carbohydrate metabolic process"/>
    <property type="evidence" value="ECO:0007669"/>
    <property type="project" value="InterPro"/>
</dbReference>
<dbReference type="Gene3D" id="3.10.50.10">
    <property type="match status" value="1"/>
</dbReference>
<dbReference type="PANTHER" id="PTHR11177:SF392">
    <property type="entry name" value="HAP41P"/>
    <property type="match status" value="1"/>
</dbReference>
<feature type="domain" description="GH18" evidence="3">
    <location>
        <begin position="85"/>
        <end position="458"/>
    </location>
</feature>
<dbReference type="GO" id="GO:0005576">
    <property type="term" value="C:extracellular region"/>
    <property type="evidence" value="ECO:0007669"/>
    <property type="project" value="TreeGrafter"/>
</dbReference>
<dbReference type="InterPro" id="IPR011583">
    <property type="entry name" value="Chitinase_II/V-like_cat"/>
</dbReference>
<dbReference type="AlphaFoldDB" id="A0AAW0ECD6"/>
<proteinExistence type="predicted"/>
<dbReference type="InterPro" id="IPR001223">
    <property type="entry name" value="Glyco_hydro18_cat"/>
</dbReference>
<dbReference type="GO" id="GO:0006032">
    <property type="term" value="P:chitin catabolic process"/>
    <property type="evidence" value="ECO:0007669"/>
    <property type="project" value="TreeGrafter"/>
</dbReference>
<evidence type="ECO:0000313" key="5">
    <source>
        <dbReference type="Proteomes" id="UP001362999"/>
    </source>
</evidence>
<evidence type="ECO:0000259" key="3">
    <source>
        <dbReference type="PROSITE" id="PS51910"/>
    </source>
</evidence>
<evidence type="ECO:0000313" key="4">
    <source>
        <dbReference type="EMBL" id="KAK7061836.1"/>
    </source>
</evidence>
<dbReference type="Pfam" id="PF00704">
    <property type="entry name" value="Glyco_hydro_18"/>
    <property type="match status" value="1"/>
</dbReference>
<dbReference type="GO" id="GO:0008061">
    <property type="term" value="F:chitin binding"/>
    <property type="evidence" value="ECO:0007669"/>
    <property type="project" value="InterPro"/>
</dbReference>
<dbReference type="Gene3D" id="3.20.20.80">
    <property type="entry name" value="Glycosidases"/>
    <property type="match status" value="1"/>
</dbReference>
<reference evidence="4 5" key="1">
    <citation type="journal article" date="2024" name="J Genomics">
        <title>Draft genome sequencing and assembly of Favolaschia claudopus CIRM-BRFM 2984 isolated from oak limbs.</title>
        <authorList>
            <person name="Navarro D."/>
            <person name="Drula E."/>
            <person name="Chaduli D."/>
            <person name="Cazenave R."/>
            <person name="Ahrendt S."/>
            <person name="Wang J."/>
            <person name="Lipzen A."/>
            <person name="Daum C."/>
            <person name="Barry K."/>
            <person name="Grigoriev I.V."/>
            <person name="Favel A."/>
            <person name="Rosso M.N."/>
            <person name="Martin F."/>
        </authorList>
    </citation>
    <scope>NUCLEOTIDE SEQUENCE [LARGE SCALE GENOMIC DNA]</scope>
    <source>
        <strain evidence="4 5">CIRM-BRFM 2984</strain>
    </source>
</reference>
<keyword evidence="2" id="KW-0732">Signal</keyword>
<dbReference type="PROSITE" id="PS51910">
    <property type="entry name" value="GH18_2"/>
    <property type="match status" value="1"/>
</dbReference>
<dbReference type="GO" id="GO:0004568">
    <property type="term" value="F:chitinase activity"/>
    <property type="evidence" value="ECO:0007669"/>
    <property type="project" value="TreeGrafter"/>
</dbReference>
<sequence>MNKAFYFLFFLLPRIAQSAPNSPLYLSPPDIIIQVPSSQDATESSTATPTVFQDSPQPIPTQISDEVPFLLPVPPQSSSKFSNSPLVMAYYPDWAGSSFPPERIDFNRFDWIDFAFAIPNKDASLSWDDPDTSPALLSRLVRAAHAKGKKVKLSIGGWTGSQYFSSIVASDQTRRLFVQNILGLYNKFQLDGCDIDWEYPGNQGAGNNQVSPKDSANFLLFLQLLRRQLPYSAIITAAVTTLPFYGSNRQPMKDVSAFARVLDWVLLMNYDVWGASPNPGPNAPLFDNCNNSTQPDASAEAGFRAWTAAGFLPSQLVLGVPSYGYVSKSTATRLRTRQDNADADEGDNDNQKSQNVKLTYDGNQIQFRDLVKQGALTRKSDGTHGGSGGFTRYFDECSSTPWLRSASSRQIVTYDDTESLTMKAAYVKKVQMRGVNMFDVHGDTDGWDLVDSLRRGLA</sequence>
<keyword evidence="5" id="KW-1185">Reference proteome</keyword>
<organism evidence="4 5">
    <name type="scientific">Favolaschia claudopus</name>
    <dbReference type="NCBI Taxonomy" id="2862362"/>
    <lineage>
        <taxon>Eukaryota</taxon>
        <taxon>Fungi</taxon>
        <taxon>Dikarya</taxon>
        <taxon>Basidiomycota</taxon>
        <taxon>Agaricomycotina</taxon>
        <taxon>Agaricomycetes</taxon>
        <taxon>Agaricomycetidae</taxon>
        <taxon>Agaricales</taxon>
        <taxon>Marasmiineae</taxon>
        <taxon>Mycenaceae</taxon>
        <taxon>Favolaschia</taxon>
    </lineage>
</organism>
<evidence type="ECO:0000256" key="1">
    <source>
        <dbReference type="SAM" id="MobiDB-lite"/>
    </source>
</evidence>
<dbReference type="InterPro" id="IPR029070">
    <property type="entry name" value="Chitinase_insertion_sf"/>
</dbReference>
<gene>
    <name evidence="4" type="ORF">R3P38DRAFT_2831836</name>
</gene>